<dbReference type="InterPro" id="IPR002048">
    <property type="entry name" value="EF_hand_dom"/>
</dbReference>
<dbReference type="PROSITE" id="PS50222">
    <property type="entry name" value="EF_HAND_2"/>
    <property type="match status" value="1"/>
</dbReference>
<evidence type="ECO:0008006" key="6">
    <source>
        <dbReference type="Google" id="ProtNLM"/>
    </source>
</evidence>
<keyword evidence="1" id="KW-0479">Metal-binding</keyword>
<dbReference type="Pfam" id="PF13639">
    <property type="entry name" value="zf-RING_2"/>
    <property type="match status" value="1"/>
</dbReference>
<dbReference type="PROSITE" id="PS50089">
    <property type="entry name" value="ZF_RING_2"/>
    <property type="match status" value="1"/>
</dbReference>
<dbReference type="InterPro" id="IPR001841">
    <property type="entry name" value="Znf_RING"/>
</dbReference>
<protein>
    <recommendedName>
        <fullName evidence="6">RING-type domain-containing protein</fullName>
    </recommendedName>
</protein>
<evidence type="ECO:0000313" key="5">
    <source>
        <dbReference type="Proteomes" id="UP001642484"/>
    </source>
</evidence>
<dbReference type="PROSITE" id="PS00018">
    <property type="entry name" value="EF_HAND_1"/>
    <property type="match status" value="1"/>
</dbReference>
<keyword evidence="1" id="KW-0863">Zinc-finger</keyword>
<sequence length="149" mass="16126">MDGERTCLICSREICSPDSAAHILPCSHAQWHESCIHQWLTRQRTCPLCRTPSQVAVVCCQDAAVDLEARALLARLTAALRRQGVAPGRLFAALSPQKAPLALEAAETALAIFGGSASAAHVNRAARLMDLNGSGWIEEADFQEAMERF</sequence>
<accession>A0ABP0PUW5</accession>
<evidence type="ECO:0000259" key="3">
    <source>
        <dbReference type="PROSITE" id="PS50222"/>
    </source>
</evidence>
<name>A0ABP0PUW5_9DINO</name>
<keyword evidence="5" id="KW-1185">Reference proteome</keyword>
<proteinExistence type="predicted"/>
<dbReference type="EMBL" id="CAXAMN010023618">
    <property type="protein sequence ID" value="CAK9079127.1"/>
    <property type="molecule type" value="Genomic_DNA"/>
</dbReference>
<feature type="domain" description="EF-hand" evidence="3">
    <location>
        <begin position="117"/>
        <end position="149"/>
    </location>
</feature>
<evidence type="ECO:0000259" key="2">
    <source>
        <dbReference type="PROSITE" id="PS50089"/>
    </source>
</evidence>
<dbReference type="InterPro" id="IPR013083">
    <property type="entry name" value="Znf_RING/FYVE/PHD"/>
</dbReference>
<feature type="domain" description="RING-type" evidence="2">
    <location>
        <begin position="7"/>
        <end position="50"/>
    </location>
</feature>
<dbReference type="Gene3D" id="3.30.40.10">
    <property type="entry name" value="Zinc/RING finger domain, C3HC4 (zinc finger)"/>
    <property type="match status" value="1"/>
</dbReference>
<evidence type="ECO:0000256" key="1">
    <source>
        <dbReference type="PROSITE-ProRule" id="PRU00175"/>
    </source>
</evidence>
<dbReference type="InterPro" id="IPR018247">
    <property type="entry name" value="EF_Hand_1_Ca_BS"/>
</dbReference>
<gene>
    <name evidence="4" type="ORF">CCMP2556_LOCUS38986</name>
</gene>
<dbReference type="SUPFAM" id="SSF57850">
    <property type="entry name" value="RING/U-box"/>
    <property type="match status" value="1"/>
</dbReference>
<comment type="caution">
    <text evidence="4">The sequence shown here is derived from an EMBL/GenBank/DDBJ whole genome shotgun (WGS) entry which is preliminary data.</text>
</comment>
<organism evidence="4 5">
    <name type="scientific">Durusdinium trenchii</name>
    <dbReference type="NCBI Taxonomy" id="1381693"/>
    <lineage>
        <taxon>Eukaryota</taxon>
        <taxon>Sar</taxon>
        <taxon>Alveolata</taxon>
        <taxon>Dinophyceae</taxon>
        <taxon>Suessiales</taxon>
        <taxon>Symbiodiniaceae</taxon>
        <taxon>Durusdinium</taxon>
    </lineage>
</organism>
<reference evidence="4 5" key="1">
    <citation type="submission" date="2024-02" db="EMBL/GenBank/DDBJ databases">
        <authorList>
            <person name="Chen Y."/>
            <person name="Shah S."/>
            <person name="Dougan E. K."/>
            <person name="Thang M."/>
            <person name="Chan C."/>
        </authorList>
    </citation>
    <scope>NUCLEOTIDE SEQUENCE [LARGE SCALE GENOMIC DNA]</scope>
</reference>
<evidence type="ECO:0000313" key="4">
    <source>
        <dbReference type="EMBL" id="CAK9079127.1"/>
    </source>
</evidence>
<dbReference type="PANTHER" id="PTHR12109">
    <property type="entry name" value="RING FINGER PROTEIN 141-RELATED"/>
    <property type="match status" value="1"/>
</dbReference>
<keyword evidence="1" id="KW-0862">Zinc</keyword>
<dbReference type="Proteomes" id="UP001642484">
    <property type="component" value="Unassembled WGS sequence"/>
</dbReference>
<dbReference type="InterPro" id="IPR047126">
    <property type="entry name" value="RNF141-like"/>
</dbReference>